<dbReference type="PANTHER" id="PTHR43196:SF2">
    <property type="entry name" value="PHOSPHOADENOSINE PHOSPHOSULFATE REDUCTASE"/>
    <property type="match status" value="1"/>
</dbReference>
<gene>
    <name evidence="2" type="ORF">F8D52_22570</name>
</gene>
<keyword evidence="3" id="KW-1185">Reference proteome</keyword>
<evidence type="ECO:0000259" key="1">
    <source>
        <dbReference type="Pfam" id="PF01507"/>
    </source>
</evidence>
<dbReference type="Pfam" id="PF01507">
    <property type="entry name" value="PAPS_reduct"/>
    <property type="match status" value="1"/>
</dbReference>
<dbReference type="InterPro" id="IPR014729">
    <property type="entry name" value="Rossmann-like_a/b/a_fold"/>
</dbReference>
<evidence type="ECO:0000313" key="3">
    <source>
        <dbReference type="Proteomes" id="UP000326384"/>
    </source>
</evidence>
<dbReference type="SUPFAM" id="SSF52402">
    <property type="entry name" value="Adenine nucleotide alpha hydrolases-like"/>
    <property type="match status" value="1"/>
</dbReference>
<evidence type="ECO:0000313" key="2">
    <source>
        <dbReference type="EMBL" id="KAB1228463.1"/>
    </source>
</evidence>
<dbReference type="Proteomes" id="UP000326384">
    <property type="component" value="Unassembled WGS sequence"/>
</dbReference>
<proteinExistence type="predicted"/>
<sequence length="237" mass="28110">MDHLKHSKEVINTIRKKTDRVILFYSAGKDSIALLDMLSKEFTEVVCIFMYFVKDLEHINRFIELSKKKYQNVTFEEVPHWTLTKIHKYGLFCQPRRNIRQLKFADTINAIKIRTGIQYAFIGEKKADNMTRNIKLRQYELEAISSTKNVYPLSKWKDADVLDYIKRNSLPQPIKYGNKRSNGVNFDVDVYVYLRKFYPDDLKKILTAYPLSEKLLIDYDEKHNTNGKANKKKIQRK</sequence>
<name>A0A5N4BJ79_9FLAO</name>
<dbReference type="Gene3D" id="3.40.50.620">
    <property type="entry name" value="HUPs"/>
    <property type="match status" value="1"/>
</dbReference>
<accession>A0A5N4BJ79</accession>
<dbReference type="InterPro" id="IPR050128">
    <property type="entry name" value="Sulfate_adenylyltrnsfr_sub2"/>
</dbReference>
<dbReference type="EMBL" id="VTPV01000022">
    <property type="protein sequence ID" value="KAB1228463.1"/>
    <property type="molecule type" value="Genomic_DNA"/>
</dbReference>
<comment type="caution">
    <text evidence="2">The sequence shown here is derived from an EMBL/GenBank/DDBJ whole genome shotgun (WGS) entry which is preliminary data.</text>
</comment>
<feature type="domain" description="Phosphoadenosine phosphosulphate reductase" evidence="1">
    <location>
        <begin position="21"/>
        <end position="171"/>
    </location>
</feature>
<dbReference type="InterPro" id="IPR002500">
    <property type="entry name" value="PAPS_reduct_dom"/>
</dbReference>
<protein>
    <submittedName>
        <fullName evidence="2">Phosphoadenosine phosphosulfate reductase family protein</fullName>
    </submittedName>
</protein>
<organism evidence="2 3">
    <name type="scientific">Chryseobacterium viscerum</name>
    <dbReference type="NCBI Taxonomy" id="1037377"/>
    <lineage>
        <taxon>Bacteria</taxon>
        <taxon>Pseudomonadati</taxon>
        <taxon>Bacteroidota</taxon>
        <taxon>Flavobacteriia</taxon>
        <taxon>Flavobacteriales</taxon>
        <taxon>Weeksellaceae</taxon>
        <taxon>Chryseobacterium group</taxon>
        <taxon>Chryseobacterium</taxon>
    </lineage>
</organism>
<dbReference type="PANTHER" id="PTHR43196">
    <property type="entry name" value="SULFATE ADENYLYLTRANSFERASE SUBUNIT 2"/>
    <property type="match status" value="1"/>
</dbReference>
<dbReference type="RefSeq" id="WP_152291417.1">
    <property type="nucleotide sequence ID" value="NZ_VTPV01000022.1"/>
</dbReference>
<reference evidence="2 3" key="1">
    <citation type="journal article" date="2019" name="Stand. Genomic Sci.">
        <title>Draft Whole-Genome Sequence of a Novel Chryseobacterium viscerum Strain Isolated from Fresh Water at Dripping Springs, New Mexico.</title>
        <authorList>
            <person name="Kyndt J.A."/>
            <person name="Moore T.C."/>
        </authorList>
    </citation>
    <scope>NUCLEOTIDE SEQUENCE [LARGE SCALE GENOMIC DNA]</scope>
    <source>
        <strain evidence="2 3">DPS</strain>
    </source>
</reference>